<name>A0A9P7G419_9AGAR</name>
<reference evidence="3" key="1">
    <citation type="submission" date="2020-07" db="EMBL/GenBank/DDBJ databases">
        <authorList>
            <person name="Nieuwenhuis M."/>
            <person name="Van De Peppel L.J.J."/>
        </authorList>
    </citation>
    <scope>NUCLEOTIDE SEQUENCE</scope>
    <source>
        <strain evidence="3">AP01</strain>
        <tissue evidence="3">Mycelium</tissue>
    </source>
</reference>
<evidence type="ECO:0000259" key="2">
    <source>
        <dbReference type="PROSITE" id="PS50280"/>
    </source>
</evidence>
<feature type="domain" description="SET" evidence="2">
    <location>
        <begin position="126"/>
        <end position="299"/>
    </location>
</feature>
<dbReference type="InterPro" id="IPR053185">
    <property type="entry name" value="SET_domain_protein"/>
</dbReference>
<dbReference type="InterPro" id="IPR046341">
    <property type="entry name" value="SET_dom_sf"/>
</dbReference>
<dbReference type="SMART" id="SM00317">
    <property type="entry name" value="SET"/>
    <property type="match status" value="1"/>
</dbReference>
<proteinExistence type="predicted"/>
<dbReference type="AlphaFoldDB" id="A0A9P7G419"/>
<evidence type="ECO:0000313" key="4">
    <source>
        <dbReference type="Proteomes" id="UP000775547"/>
    </source>
</evidence>
<dbReference type="PROSITE" id="PS50280">
    <property type="entry name" value="SET"/>
    <property type="match status" value="1"/>
</dbReference>
<dbReference type="EMBL" id="JABCKV010000185">
    <property type="protein sequence ID" value="KAG5642440.1"/>
    <property type="molecule type" value="Genomic_DNA"/>
</dbReference>
<dbReference type="SUPFAM" id="SSF82199">
    <property type="entry name" value="SET domain"/>
    <property type="match status" value="1"/>
</dbReference>
<keyword evidence="4" id="KW-1185">Reference proteome</keyword>
<protein>
    <recommendedName>
        <fullName evidence="2">SET domain-containing protein</fullName>
    </recommendedName>
</protein>
<sequence length="378" mass="41779">MKRGFLKNSKPAKTPANRTSTAGPPATTSTPAPDPDEFQPMTRLRFGKVEPALRGYQALQLLRQAVNGQTTDYSDNTVFVSTLPPLYPNETLASNPDSWTECVFWGGDHKRTIVSTPGFPSPIPRPRQVLHRVAPSRFGMGVFATRNIAMDDLIVSERPLLMAPHVIPPLPLNFSPDFKPTHAQIMEARMVQYEQYLDMALERMFPENCAAFLALHNAHTEDGSGPIYGRVRTNNILALDEPGGDSSRAMIAVFKDISRINHSCVPNAEYGKLDVASLSLQLHAIRDIKKGEEIFIAYCPPTMPTTKRQAKLEPYGFQCTCRVCSDPNSDAFVAKVKSLTSNPLAPTALIQAIYGDSAEWAVHLTEMAPELGNFLNRR</sequence>
<accession>A0A9P7G419</accession>
<feature type="region of interest" description="Disordered" evidence="1">
    <location>
        <begin position="1"/>
        <end position="40"/>
    </location>
</feature>
<dbReference type="Proteomes" id="UP000775547">
    <property type="component" value="Unassembled WGS sequence"/>
</dbReference>
<dbReference type="Pfam" id="PF00856">
    <property type="entry name" value="SET"/>
    <property type="match status" value="1"/>
</dbReference>
<comment type="caution">
    <text evidence="3">The sequence shown here is derived from an EMBL/GenBank/DDBJ whole genome shotgun (WGS) entry which is preliminary data.</text>
</comment>
<feature type="compositionally biased region" description="Low complexity" evidence="1">
    <location>
        <begin position="19"/>
        <end position="31"/>
    </location>
</feature>
<dbReference type="Gene3D" id="2.170.270.10">
    <property type="entry name" value="SET domain"/>
    <property type="match status" value="1"/>
</dbReference>
<dbReference type="PANTHER" id="PTHR47332">
    <property type="entry name" value="SET DOMAIN-CONTAINING PROTEIN 5"/>
    <property type="match status" value="1"/>
</dbReference>
<dbReference type="CDD" id="cd20071">
    <property type="entry name" value="SET_SMYD"/>
    <property type="match status" value="1"/>
</dbReference>
<dbReference type="InterPro" id="IPR001214">
    <property type="entry name" value="SET_dom"/>
</dbReference>
<evidence type="ECO:0000256" key="1">
    <source>
        <dbReference type="SAM" id="MobiDB-lite"/>
    </source>
</evidence>
<evidence type="ECO:0000313" key="3">
    <source>
        <dbReference type="EMBL" id="KAG5642440.1"/>
    </source>
</evidence>
<dbReference type="PANTHER" id="PTHR47332:SF4">
    <property type="entry name" value="SET DOMAIN-CONTAINING PROTEIN 5"/>
    <property type="match status" value="1"/>
</dbReference>
<reference evidence="3" key="2">
    <citation type="submission" date="2021-10" db="EMBL/GenBank/DDBJ databases">
        <title>Phylogenomics reveals ancestral predisposition of the termite-cultivated fungus Termitomyces towards a domesticated lifestyle.</title>
        <authorList>
            <person name="Auxier B."/>
            <person name="Grum-Grzhimaylo A."/>
            <person name="Cardenas M.E."/>
            <person name="Lodge J.D."/>
            <person name="Laessoe T."/>
            <person name="Pedersen O."/>
            <person name="Smith M.E."/>
            <person name="Kuyper T.W."/>
            <person name="Franco-Molano E.A."/>
            <person name="Baroni T.J."/>
            <person name="Aanen D.K."/>
        </authorList>
    </citation>
    <scope>NUCLEOTIDE SEQUENCE</scope>
    <source>
        <strain evidence="3">AP01</strain>
        <tissue evidence="3">Mycelium</tissue>
    </source>
</reference>
<gene>
    <name evidence="3" type="ORF">DXG03_002786</name>
</gene>
<dbReference type="OrthoDB" id="5945798at2759"/>
<organism evidence="3 4">
    <name type="scientific">Asterophora parasitica</name>
    <dbReference type="NCBI Taxonomy" id="117018"/>
    <lineage>
        <taxon>Eukaryota</taxon>
        <taxon>Fungi</taxon>
        <taxon>Dikarya</taxon>
        <taxon>Basidiomycota</taxon>
        <taxon>Agaricomycotina</taxon>
        <taxon>Agaricomycetes</taxon>
        <taxon>Agaricomycetidae</taxon>
        <taxon>Agaricales</taxon>
        <taxon>Tricholomatineae</taxon>
        <taxon>Lyophyllaceae</taxon>
        <taxon>Asterophora</taxon>
    </lineage>
</organism>